<dbReference type="AlphaFoldDB" id="A0A2G9Z985"/>
<proteinExistence type="predicted"/>
<feature type="transmembrane region" description="Helical" evidence="1">
    <location>
        <begin position="12"/>
        <end position="31"/>
    </location>
</feature>
<dbReference type="EMBL" id="PCRZ01000044">
    <property type="protein sequence ID" value="PIP29739.1"/>
    <property type="molecule type" value="Genomic_DNA"/>
</dbReference>
<comment type="caution">
    <text evidence="2">The sequence shown here is derived from an EMBL/GenBank/DDBJ whole genome shotgun (WGS) entry which is preliminary data.</text>
</comment>
<evidence type="ECO:0000313" key="3">
    <source>
        <dbReference type="Proteomes" id="UP000228812"/>
    </source>
</evidence>
<gene>
    <name evidence="2" type="ORF">COX26_02550</name>
</gene>
<keyword evidence="1" id="KW-0812">Transmembrane</keyword>
<evidence type="ECO:0000313" key="2">
    <source>
        <dbReference type="EMBL" id="PIP29739.1"/>
    </source>
</evidence>
<accession>A0A2G9Z985</accession>
<dbReference type="Proteomes" id="UP000228812">
    <property type="component" value="Unassembled WGS sequence"/>
</dbReference>
<organism evidence="2 3">
    <name type="scientific">Candidatus Jorgensenbacteria bacterium CG23_combo_of_CG06-09_8_20_14_all_54_14</name>
    <dbReference type="NCBI Taxonomy" id="1974595"/>
    <lineage>
        <taxon>Bacteria</taxon>
        <taxon>Candidatus Joergenseniibacteriota</taxon>
    </lineage>
</organism>
<keyword evidence="1" id="KW-1133">Transmembrane helix</keyword>
<name>A0A2G9Z985_9BACT</name>
<keyword evidence="1" id="KW-0472">Membrane</keyword>
<reference evidence="2 3" key="1">
    <citation type="submission" date="2017-09" db="EMBL/GenBank/DDBJ databases">
        <title>Depth-based differentiation of microbial function through sediment-hosted aquifers and enrichment of novel symbionts in the deep terrestrial subsurface.</title>
        <authorList>
            <person name="Probst A.J."/>
            <person name="Ladd B."/>
            <person name="Jarett J.K."/>
            <person name="Geller-Mcgrath D.E."/>
            <person name="Sieber C.M."/>
            <person name="Emerson J.B."/>
            <person name="Anantharaman K."/>
            <person name="Thomas B.C."/>
            <person name="Malmstrom R."/>
            <person name="Stieglmeier M."/>
            <person name="Klingl A."/>
            <person name="Woyke T."/>
            <person name="Ryan C.M."/>
            <person name="Banfield J.F."/>
        </authorList>
    </citation>
    <scope>NUCLEOTIDE SEQUENCE [LARGE SCALE GENOMIC DNA]</scope>
    <source>
        <strain evidence="2">CG23_combo_of_CG06-09_8_20_14_all_54_14</strain>
    </source>
</reference>
<evidence type="ECO:0000256" key="1">
    <source>
        <dbReference type="SAM" id="Phobius"/>
    </source>
</evidence>
<protein>
    <submittedName>
        <fullName evidence="2">Uncharacterized protein</fullName>
    </submittedName>
</protein>
<sequence>MEQDGKKTKLIIIFIIALVLVLAAGVYYFYFMPKEAGQQIKITASNDLELQVPGPLGVHLPPPYVKQYVVSIKQNLVRDLSNGAKQYVITYVADQTPQKIHDYFKSFFDAAKFKIAADNLNAENFNLATAVAPEQYNIVAFKDSSAANHTVVTISLVESSK</sequence>